<dbReference type="Proteomes" id="UP000262954">
    <property type="component" value="Unassembled WGS sequence"/>
</dbReference>
<evidence type="ECO:0000313" key="8">
    <source>
        <dbReference type="Proteomes" id="UP000262954"/>
    </source>
</evidence>
<feature type="binding site" evidence="5">
    <location>
        <position position="18"/>
    </location>
    <ligand>
        <name>a divalent metal cation</name>
        <dbReference type="ChEBI" id="CHEBI:60240"/>
    </ligand>
</feature>
<keyword evidence="3 5" id="KW-0479">Metal-binding</keyword>
<evidence type="ECO:0000256" key="1">
    <source>
        <dbReference type="ARBA" id="ARBA00000815"/>
    </source>
</evidence>
<protein>
    <recommendedName>
        <fullName evidence="5">5'-nucleotidase SurE</fullName>
        <ecNumber evidence="5">3.1.3.5</ecNumber>
    </recommendedName>
    <alternativeName>
        <fullName evidence="5">Nucleoside 5'-monophosphate phosphohydrolase</fullName>
    </alternativeName>
</protein>
<dbReference type="NCBIfam" id="NF001492">
    <property type="entry name" value="PRK00346.2-2"/>
    <property type="match status" value="1"/>
</dbReference>
<keyword evidence="5" id="KW-0963">Cytoplasm</keyword>
<dbReference type="GO" id="GO:0000166">
    <property type="term" value="F:nucleotide binding"/>
    <property type="evidence" value="ECO:0007669"/>
    <property type="project" value="UniProtKB-KW"/>
</dbReference>
<feature type="domain" description="Survival protein SurE-like phosphatase/nucleotidase" evidence="6">
    <location>
        <begin position="12"/>
        <end position="195"/>
    </location>
</feature>
<dbReference type="NCBIfam" id="TIGR00087">
    <property type="entry name" value="surE"/>
    <property type="match status" value="1"/>
</dbReference>
<evidence type="ECO:0000256" key="5">
    <source>
        <dbReference type="HAMAP-Rule" id="MF_00060"/>
    </source>
</evidence>
<evidence type="ECO:0000256" key="4">
    <source>
        <dbReference type="ARBA" id="ARBA00022801"/>
    </source>
</evidence>
<reference evidence="7 8" key="1">
    <citation type="journal article" date="2018" name="Nat. Biotechnol.">
        <title>A standardized bacterial taxonomy based on genome phylogeny substantially revises the tree of life.</title>
        <authorList>
            <person name="Parks D.H."/>
            <person name="Chuvochina M."/>
            <person name="Waite D.W."/>
            <person name="Rinke C."/>
            <person name="Skarshewski A."/>
            <person name="Chaumeil P.A."/>
            <person name="Hugenholtz P."/>
        </authorList>
    </citation>
    <scope>NUCLEOTIDE SEQUENCE [LARGE SCALE GENOMIC DNA]</scope>
    <source>
        <strain evidence="7">UBA11482</strain>
    </source>
</reference>
<dbReference type="HAMAP" id="MF_00060">
    <property type="entry name" value="SurE"/>
    <property type="match status" value="1"/>
</dbReference>
<dbReference type="RefSeq" id="WP_022390365.1">
    <property type="nucleotide sequence ID" value="NZ_JADMPX010000041.1"/>
</dbReference>
<dbReference type="InterPro" id="IPR030048">
    <property type="entry name" value="SurE"/>
</dbReference>
<dbReference type="GO" id="GO:0008253">
    <property type="term" value="F:5'-nucleotidase activity"/>
    <property type="evidence" value="ECO:0007669"/>
    <property type="project" value="UniProtKB-UniRule"/>
</dbReference>
<evidence type="ECO:0000313" key="7">
    <source>
        <dbReference type="EMBL" id="HBJ09124.1"/>
    </source>
</evidence>
<name>A0A316R058_9BACT</name>
<dbReference type="GO" id="GO:0005737">
    <property type="term" value="C:cytoplasm"/>
    <property type="evidence" value="ECO:0007669"/>
    <property type="project" value="UniProtKB-SubCell"/>
</dbReference>
<comment type="catalytic activity">
    <reaction evidence="1 5">
        <text>a ribonucleoside 5'-phosphate + H2O = a ribonucleoside + phosphate</text>
        <dbReference type="Rhea" id="RHEA:12484"/>
        <dbReference type="ChEBI" id="CHEBI:15377"/>
        <dbReference type="ChEBI" id="CHEBI:18254"/>
        <dbReference type="ChEBI" id="CHEBI:43474"/>
        <dbReference type="ChEBI" id="CHEBI:58043"/>
        <dbReference type="EC" id="3.1.3.5"/>
    </reaction>
</comment>
<dbReference type="InterPro" id="IPR036523">
    <property type="entry name" value="SurE-like_sf"/>
</dbReference>
<dbReference type="Gene3D" id="3.40.1210.10">
    <property type="entry name" value="Survival protein SurE-like phosphatase/nucleotidase"/>
    <property type="match status" value="1"/>
</dbReference>
<comment type="cofactor">
    <cofactor evidence="5">
        <name>a divalent metal cation</name>
        <dbReference type="ChEBI" id="CHEBI:60240"/>
    </cofactor>
    <text evidence="5">Binds 1 divalent metal cation per subunit.</text>
</comment>
<feature type="binding site" evidence="5">
    <location>
        <position position="104"/>
    </location>
    <ligand>
        <name>a divalent metal cation</name>
        <dbReference type="ChEBI" id="CHEBI:60240"/>
    </ligand>
</feature>
<dbReference type="EMBL" id="DNWC01000118">
    <property type="protein sequence ID" value="HBJ09124.1"/>
    <property type="molecule type" value="Genomic_DNA"/>
</dbReference>
<dbReference type="AlphaFoldDB" id="A0A316R058"/>
<dbReference type="Pfam" id="PF01975">
    <property type="entry name" value="SurE"/>
    <property type="match status" value="1"/>
</dbReference>
<comment type="subcellular location">
    <subcellularLocation>
        <location evidence="5">Cytoplasm</location>
    </subcellularLocation>
</comment>
<feature type="binding site" evidence="5">
    <location>
        <position position="48"/>
    </location>
    <ligand>
        <name>a divalent metal cation</name>
        <dbReference type="ChEBI" id="CHEBI:60240"/>
    </ligand>
</feature>
<comment type="similarity">
    <text evidence="2 5">Belongs to the SurE nucleotidase family.</text>
</comment>
<dbReference type="PANTHER" id="PTHR30457">
    <property type="entry name" value="5'-NUCLEOTIDASE SURE"/>
    <property type="match status" value="1"/>
</dbReference>
<sequence length="261" mass="28895">MKVPVTEKRPLILVTNDDGIEAKGVHELVKMIEDLGDIVVVAPDSPRSGQSSALSVGIPLRLNLIEHYRNISFYRTNGTPVDCVKLSMNQLFDRRPDLLLSGINHGSNSGVSIVYSGTMGAALEGCIIGIPSIGFSLTSHEPDADFSPCREIVRESCKKVLKKGLPPSVCLNINIPAIPRPKSARICRQAQGYWTEEYDHRIDPHGKDYYWLTGRFMNLEPENEDTDEWALTHGYISIVPCTCDQTAYSAIPEINDLLSLE</sequence>
<comment type="caution">
    <text evidence="7">The sequence shown here is derived from an EMBL/GenBank/DDBJ whole genome shotgun (WGS) entry which is preliminary data.</text>
</comment>
<evidence type="ECO:0000259" key="6">
    <source>
        <dbReference type="Pfam" id="PF01975"/>
    </source>
</evidence>
<comment type="function">
    <text evidence="5">Nucleotidase that shows phosphatase activity on nucleoside 5'-monophosphates.</text>
</comment>
<dbReference type="SUPFAM" id="SSF64167">
    <property type="entry name" value="SurE-like"/>
    <property type="match status" value="1"/>
</dbReference>
<keyword evidence="5" id="KW-0547">Nucleotide-binding</keyword>
<dbReference type="EC" id="3.1.3.5" evidence="5"/>
<dbReference type="GO" id="GO:0046872">
    <property type="term" value="F:metal ion binding"/>
    <property type="evidence" value="ECO:0007669"/>
    <property type="project" value="UniProtKB-UniRule"/>
</dbReference>
<feature type="binding site" evidence="5">
    <location>
        <position position="17"/>
    </location>
    <ligand>
        <name>a divalent metal cation</name>
        <dbReference type="ChEBI" id="CHEBI:60240"/>
    </ligand>
</feature>
<organism evidence="7 8">
    <name type="scientific">Coprobacter fastidiosus</name>
    <dbReference type="NCBI Taxonomy" id="1099853"/>
    <lineage>
        <taxon>Bacteria</taxon>
        <taxon>Pseudomonadati</taxon>
        <taxon>Bacteroidota</taxon>
        <taxon>Bacteroidia</taxon>
        <taxon>Bacteroidales</taxon>
        <taxon>Barnesiellaceae</taxon>
        <taxon>Coprobacter</taxon>
    </lineage>
</organism>
<evidence type="ECO:0000256" key="2">
    <source>
        <dbReference type="ARBA" id="ARBA00011062"/>
    </source>
</evidence>
<accession>A0A316R058</accession>
<proteinExistence type="inferred from homology"/>
<dbReference type="PANTHER" id="PTHR30457:SF0">
    <property type="entry name" value="PHOSPHATASE, PUTATIVE (AFU_ORTHOLOGUE AFUA_4G01070)-RELATED"/>
    <property type="match status" value="1"/>
</dbReference>
<gene>
    <name evidence="5" type="primary">surE</name>
    <name evidence="7" type="ORF">DDY73_08970</name>
</gene>
<evidence type="ECO:0000256" key="3">
    <source>
        <dbReference type="ARBA" id="ARBA00022723"/>
    </source>
</evidence>
<dbReference type="InterPro" id="IPR002828">
    <property type="entry name" value="SurE-like_Pase/nucleotidase"/>
</dbReference>
<keyword evidence="4 5" id="KW-0378">Hydrolase</keyword>